<sequence length="280" mass="30924">MIVITGATGTLGQLVVEEALKVYPANELGVSVRDASKAQYLADQGVSVREGDFKKPETLTTAFKGADQLVVMFGNGQGDELVQAHNNVINAAKEVGVSRLLYTSQIGSSPESHFQPMVDHYKTEELLDNSGLNFVSLRHGFYSASGQFFFSLGIKDGELRLPKDGPVNWTTHEDLAKGLVAILQDESFDQQIPILTSERALTMEEIAQEYTQENLTRVVISDEEFYEQLNAIPNLPEAQKKMFIDIFHASVEGDFDKTSPLLEELIDKKPGDIVSILNNK</sequence>
<feature type="domain" description="NAD(P)-binding" evidence="1">
    <location>
        <begin position="6"/>
        <end position="185"/>
    </location>
</feature>
<protein>
    <submittedName>
        <fullName evidence="2">3-beta hydroxysteroid dehydrogenase</fullName>
    </submittedName>
</protein>
<name>A0A151A8B8_9STAP</name>
<dbReference type="EMBL" id="LUGM01000002">
    <property type="protein sequence ID" value="KYH15370.1"/>
    <property type="molecule type" value="Genomic_DNA"/>
</dbReference>
<proteinExistence type="predicted"/>
<dbReference type="PANTHER" id="PTHR47129">
    <property type="entry name" value="QUINONE OXIDOREDUCTASE 2"/>
    <property type="match status" value="1"/>
</dbReference>
<comment type="caution">
    <text evidence="2">The sequence shown here is derived from an EMBL/GenBank/DDBJ whole genome shotgun (WGS) entry which is preliminary data.</text>
</comment>
<accession>A0A151A8B8</accession>
<dbReference type="InterPro" id="IPR016040">
    <property type="entry name" value="NAD(P)-bd_dom"/>
</dbReference>
<organism evidence="2 3">
    <name type="scientific">Staphylococcus kloosii</name>
    <dbReference type="NCBI Taxonomy" id="29384"/>
    <lineage>
        <taxon>Bacteria</taxon>
        <taxon>Bacillati</taxon>
        <taxon>Bacillota</taxon>
        <taxon>Bacilli</taxon>
        <taxon>Bacillales</taxon>
        <taxon>Staphylococcaceae</taxon>
        <taxon>Staphylococcus</taxon>
    </lineage>
</organism>
<dbReference type="PANTHER" id="PTHR47129:SF1">
    <property type="entry name" value="NMRA-LIKE DOMAIN-CONTAINING PROTEIN"/>
    <property type="match status" value="1"/>
</dbReference>
<gene>
    <name evidence="2" type="ORF">A0131_05165</name>
</gene>
<dbReference type="Gene3D" id="3.90.25.10">
    <property type="entry name" value="UDP-galactose 4-epimerase, domain 1"/>
    <property type="match status" value="1"/>
</dbReference>
<evidence type="ECO:0000259" key="1">
    <source>
        <dbReference type="Pfam" id="PF13460"/>
    </source>
</evidence>
<evidence type="ECO:0000313" key="3">
    <source>
        <dbReference type="Proteomes" id="UP000075418"/>
    </source>
</evidence>
<dbReference type="Proteomes" id="UP000075418">
    <property type="component" value="Unassembled WGS sequence"/>
</dbReference>
<evidence type="ECO:0000313" key="2">
    <source>
        <dbReference type="EMBL" id="KYH15370.1"/>
    </source>
</evidence>
<reference evidence="2 3" key="1">
    <citation type="submission" date="2016-02" db="EMBL/GenBank/DDBJ databases">
        <title>Draft genome sequence of hydrocarbon degrading Staphylococcus saprophyticus Strain CNV2, isolated from crude-oil contaminated soil from Noonmati Oil Refinery, Guwahati, Assam, India.</title>
        <authorList>
            <person name="Mukherjee A."/>
            <person name="Chettri B."/>
            <person name="Langpoklakpam J."/>
            <person name="Singh A.K."/>
            <person name="Chattopadhyay D.J."/>
        </authorList>
    </citation>
    <scope>NUCLEOTIDE SEQUENCE [LARGE SCALE GENOMIC DNA]</scope>
    <source>
        <strain evidence="2 3">CNV2</strain>
    </source>
</reference>
<dbReference type="Pfam" id="PF13460">
    <property type="entry name" value="NAD_binding_10"/>
    <property type="match status" value="1"/>
</dbReference>
<dbReference type="AlphaFoldDB" id="A0A151A8B8"/>
<dbReference type="Gene3D" id="3.40.50.720">
    <property type="entry name" value="NAD(P)-binding Rossmann-like Domain"/>
    <property type="match status" value="1"/>
</dbReference>
<dbReference type="InterPro" id="IPR036291">
    <property type="entry name" value="NAD(P)-bd_dom_sf"/>
</dbReference>
<dbReference type="SUPFAM" id="SSF51735">
    <property type="entry name" value="NAD(P)-binding Rossmann-fold domains"/>
    <property type="match status" value="1"/>
</dbReference>
<dbReference type="InterPro" id="IPR052718">
    <property type="entry name" value="NmrA-type_oxidoreductase"/>
</dbReference>